<dbReference type="Gene3D" id="3.40.190.10">
    <property type="entry name" value="Periplasmic binding protein-like II"/>
    <property type="match status" value="1"/>
</dbReference>
<dbReference type="EMBL" id="AZHX01000058">
    <property type="protein sequence ID" value="ETX09104.1"/>
    <property type="molecule type" value="Genomic_DNA"/>
</dbReference>
<dbReference type="PANTHER" id="PTHR30290:SF62">
    <property type="entry name" value="OLIGOPEPTIDE ABC TRANSPORTER, PERIPLASMIC OLIGOPEPTIDE-BINDING PROTEIN"/>
    <property type="match status" value="1"/>
</dbReference>
<evidence type="ECO:0000259" key="2">
    <source>
        <dbReference type="Pfam" id="PF00496"/>
    </source>
</evidence>
<proteinExistence type="predicted"/>
<evidence type="ECO:0000313" key="3">
    <source>
        <dbReference type="EMBL" id="ETX09104.1"/>
    </source>
</evidence>
<feature type="domain" description="Solute-binding protein family 5" evidence="2">
    <location>
        <begin position="133"/>
        <end position="554"/>
    </location>
</feature>
<feature type="signal peptide" evidence="1">
    <location>
        <begin position="1"/>
        <end position="29"/>
    </location>
</feature>
<protein>
    <recommendedName>
        <fullName evidence="2">Solute-binding protein family 5 domain-containing protein</fullName>
    </recommendedName>
</protein>
<name>W4MFI8_9BACT</name>
<comment type="caution">
    <text evidence="3">The sequence shown here is derived from an EMBL/GenBank/DDBJ whole genome shotgun (WGS) entry which is preliminary data.</text>
</comment>
<dbReference type="Gene3D" id="3.10.105.10">
    <property type="entry name" value="Dipeptide-binding Protein, Domain 3"/>
    <property type="match status" value="1"/>
</dbReference>
<dbReference type="InterPro" id="IPR039424">
    <property type="entry name" value="SBP_5"/>
</dbReference>
<evidence type="ECO:0000313" key="4">
    <source>
        <dbReference type="Proteomes" id="UP000019140"/>
    </source>
</evidence>
<keyword evidence="4" id="KW-1185">Reference proteome</keyword>
<dbReference type="PANTHER" id="PTHR30290">
    <property type="entry name" value="PERIPLASMIC BINDING COMPONENT OF ABC TRANSPORTER"/>
    <property type="match status" value="1"/>
</dbReference>
<dbReference type="CDD" id="cd08500">
    <property type="entry name" value="PBP2_NikA_DppA_OppA_like_4"/>
    <property type="match status" value="1"/>
</dbReference>
<accession>W4MFI8</accession>
<dbReference type="GO" id="GO:1904680">
    <property type="term" value="F:peptide transmembrane transporter activity"/>
    <property type="evidence" value="ECO:0007669"/>
    <property type="project" value="TreeGrafter"/>
</dbReference>
<gene>
    <name evidence="3" type="ORF">ETSY2_01435</name>
</gene>
<dbReference type="InterPro" id="IPR000914">
    <property type="entry name" value="SBP_5_dom"/>
</dbReference>
<dbReference type="AlphaFoldDB" id="W4MFI8"/>
<dbReference type="GO" id="GO:0015833">
    <property type="term" value="P:peptide transport"/>
    <property type="evidence" value="ECO:0007669"/>
    <property type="project" value="TreeGrafter"/>
</dbReference>
<dbReference type="SUPFAM" id="SSF53850">
    <property type="entry name" value="Periplasmic binding protein-like II"/>
    <property type="match status" value="1"/>
</dbReference>
<keyword evidence="1" id="KW-0732">Signal</keyword>
<dbReference type="Pfam" id="PF00496">
    <property type="entry name" value="SBP_bac_5"/>
    <property type="match status" value="1"/>
</dbReference>
<organism evidence="3 4">
    <name type="scientific">Candidatus Entotheonella gemina</name>
    <dbReference type="NCBI Taxonomy" id="1429439"/>
    <lineage>
        <taxon>Bacteria</taxon>
        <taxon>Pseudomonadati</taxon>
        <taxon>Nitrospinota/Tectimicrobiota group</taxon>
        <taxon>Candidatus Tectimicrobiota</taxon>
        <taxon>Candidatus Entotheonellia</taxon>
        <taxon>Candidatus Entotheonellales</taxon>
        <taxon>Candidatus Entotheonellaceae</taxon>
        <taxon>Candidatus Entotheonella</taxon>
    </lineage>
</organism>
<feature type="chain" id="PRO_5004844929" description="Solute-binding protein family 5 domain-containing protein" evidence="1">
    <location>
        <begin position="30"/>
        <end position="679"/>
    </location>
</feature>
<sequence length="679" mass="76888">MNPWKKCRRLGALALVLAVFVSAHPAAWAASDQLGALVGKFEAPEIITDPSKWPQVTGEAPEFEAQVKAGKLPPVAERVGQDPLVIKPVHEIGKYGGIWKRGYNGPADYWLGLVCCAHDQPLYYDGQDPTATTVVPNVLKSWEVNEDHTEYIFHTRRGMKWSDGAPFTAGDFLFWYEDMYLNDELNPAKPPRFNIAGEPGVMTKIDETTFKVTFQSPYPFFPRLLAGATALAGSAYQNRLGQGFFAPKHYLKQYHPKYNPNIEQVVQEAGYDNWVNLFKFKGSWGGNPDLPVVTPWKTTKSYTDPPFWVMERNPYYWGVDTAGNQLPYIEKVILHQYESLEIHAARSVAGEYDFQGSQMLMESIPALLQNAEAGNYHVRLYPTDFGSDFVIKFNMSYEEDPVIAKLFHEADFRRALSLGIDREQLNEVFWLGTAGRCGSVVPPESNPYYPGKEYETLWSTYKPDEANQMLDGLGLTQKDAQGYRLRPDGKGRVTLEMISLPGQHFPFTRGGEMVAEHWKKIGIELRIKELERGAAFKFRSQNTFQLWAWNNDGSDHLWTSSWHIVPYYGNTTSGPLWGKWYATNGKEGQEPEPWMKTILANYRKGFGVSKEERIPLGKEIWKIAAEQVYIIATCGLSAANWGVAVVNNNLGNIPGRIYVGPDAKFYGIARPQTFYYKNR</sequence>
<dbReference type="HOGENOM" id="CLU_017028_8_2_7"/>
<reference evidence="3 4" key="1">
    <citation type="journal article" date="2014" name="Nature">
        <title>An environmental bacterial taxon with a large and distinct metabolic repertoire.</title>
        <authorList>
            <person name="Wilson M.C."/>
            <person name="Mori T."/>
            <person name="Ruckert C."/>
            <person name="Uria A.R."/>
            <person name="Helf M.J."/>
            <person name="Takada K."/>
            <person name="Gernert C."/>
            <person name="Steffens U.A."/>
            <person name="Heycke N."/>
            <person name="Schmitt S."/>
            <person name="Rinke C."/>
            <person name="Helfrich E.J."/>
            <person name="Brachmann A.O."/>
            <person name="Gurgui C."/>
            <person name="Wakimoto T."/>
            <person name="Kracht M."/>
            <person name="Crusemann M."/>
            <person name="Hentschel U."/>
            <person name="Abe I."/>
            <person name="Matsunaga S."/>
            <person name="Kalinowski J."/>
            <person name="Takeyama H."/>
            <person name="Piel J."/>
        </authorList>
    </citation>
    <scope>NUCLEOTIDE SEQUENCE [LARGE SCALE GENOMIC DNA]</scope>
    <source>
        <strain evidence="4">TSY2</strain>
    </source>
</reference>
<evidence type="ECO:0000256" key="1">
    <source>
        <dbReference type="SAM" id="SignalP"/>
    </source>
</evidence>
<dbReference type="Proteomes" id="UP000019140">
    <property type="component" value="Unassembled WGS sequence"/>
</dbReference>